<evidence type="ECO:0000313" key="1">
    <source>
        <dbReference type="EMBL" id="KAI3429694.1"/>
    </source>
</evidence>
<dbReference type="Proteomes" id="UP001055712">
    <property type="component" value="Unassembled WGS sequence"/>
</dbReference>
<reference evidence="1" key="1">
    <citation type="journal article" date="2019" name="Plant J.">
        <title>Chlorella vulgaris genome assembly and annotation reveals the molecular basis for metabolic acclimation to high light conditions.</title>
        <authorList>
            <person name="Cecchin M."/>
            <person name="Marcolungo L."/>
            <person name="Rossato M."/>
            <person name="Girolomoni L."/>
            <person name="Cosentino E."/>
            <person name="Cuine S."/>
            <person name="Li-Beisson Y."/>
            <person name="Delledonne M."/>
            <person name="Ballottari M."/>
        </authorList>
    </citation>
    <scope>NUCLEOTIDE SEQUENCE</scope>
    <source>
        <strain evidence="1">211/11P</strain>
    </source>
</reference>
<protein>
    <submittedName>
        <fullName evidence="1">Uncharacterized protein</fullName>
    </submittedName>
</protein>
<reference evidence="1" key="2">
    <citation type="submission" date="2020-11" db="EMBL/GenBank/DDBJ databases">
        <authorList>
            <person name="Cecchin M."/>
            <person name="Marcolungo L."/>
            <person name="Rossato M."/>
            <person name="Girolomoni L."/>
            <person name="Cosentino E."/>
            <person name="Cuine S."/>
            <person name="Li-Beisson Y."/>
            <person name="Delledonne M."/>
            <person name="Ballottari M."/>
        </authorList>
    </citation>
    <scope>NUCLEOTIDE SEQUENCE</scope>
    <source>
        <strain evidence="1">211/11P</strain>
        <tissue evidence="1">Whole cell</tissue>
    </source>
</reference>
<organism evidence="1 2">
    <name type="scientific">Chlorella vulgaris</name>
    <name type="common">Green alga</name>
    <dbReference type="NCBI Taxonomy" id="3077"/>
    <lineage>
        <taxon>Eukaryota</taxon>
        <taxon>Viridiplantae</taxon>
        <taxon>Chlorophyta</taxon>
        <taxon>core chlorophytes</taxon>
        <taxon>Trebouxiophyceae</taxon>
        <taxon>Chlorellales</taxon>
        <taxon>Chlorellaceae</taxon>
        <taxon>Chlorella clade</taxon>
        <taxon>Chlorella</taxon>
    </lineage>
</organism>
<keyword evidence="2" id="KW-1185">Reference proteome</keyword>
<comment type="caution">
    <text evidence="1">The sequence shown here is derived from an EMBL/GenBank/DDBJ whole genome shotgun (WGS) entry which is preliminary data.</text>
</comment>
<dbReference type="EMBL" id="SIDB01000008">
    <property type="protein sequence ID" value="KAI3429694.1"/>
    <property type="molecule type" value="Genomic_DNA"/>
</dbReference>
<sequence>MISSNKDQTTERKFAQLIYQHNKLKNELGLEHNKLNNALGHAVVAIDALKQRMDGAVGQLAANTAHHIALSGRVDGQGQEIASILTRMAQLEAQPAAGGAPGAGAPAGVPAPPAVRESAAGRYRVAFYSLAGDHCGTFTLDELTVPQLRDIYNHFIGRVKGTESMQYFHAGYTQAQWLRAPRIEKANGGYLTLKWGMFVTYINRRLAAEGLARVPRP</sequence>
<gene>
    <name evidence="1" type="ORF">D9Q98_005779</name>
</gene>
<name>A0A9D4TMI6_CHLVU</name>
<evidence type="ECO:0000313" key="2">
    <source>
        <dbReference type="Proteomes" id="UP001055712"/>
    </source>
</evidence>
<dbReference type="AlphaFoldDB" id="A0A9D4TMI6"/>
<proteinExistence type="predicted"/>
<accession>A0A9D4TMI6</accession>